<dbReference type="GO" id="GO:0004029">
    <property type="term" value="F:aldehyde dehydrogenase (NAD+) activity"/>
    <property type="evidence" value="ECO:0007669"/>
    <property type="project" value="TreeGrafter"/>
</dbReference>
<evidence type="ECO:0000256" key="4">
    <source>
        <dbReference type="PIRNR" id="PIRNR036492"/>
    </source>
</evidence>
<dbReference type="PIRSF" id="PIRSF036492">
    <property type="entry name" value="ALDH"/>
    <property type="match status" value="1"/>
</dbReference>
<evidence type="ECO:0000259" key="8">
    <source>
        <dbReference type="Pfam" id="PF00171"/>
    </source>
</evidence>
<sequence length="480" mass="53072">MVADIAYMQEQQHSISRMNDLFEAQRAAFRKAPMPSADERIQHLQALKHGVLKHQQALIDAIGEDFGRRSADETRLAEIMPSLEGIHYASKRVKGWMKPSRRKVGLAFQPAKAQVIYQPLGVVGIIVPWNYPLFLAIGPLITALSAGNRAMIKMSESTPRTAEVLEQLLGEIFPEDHVAVVTGEAEVGVAFSKLAFDHLLFTGATSIGRHVMRAAADNLTPVTLELGGKSPAIISADVPLNDAAERIAFGKGVNAGQTCVAPDYILCPRSRIEDLTQALHQQFAQMYPCLRDNADFTQVINPRQYQRLQSYLTDAEEKGARILPVNPANEDLSGTRIIAPTLLLDVTDDMKVMQDEIFGPLLPILPYDNLDAALDYIAERPRPLALYYFGYDKAEQQRLMDQTHAGGMCINDALLHVAQDDMPFGGIGASGMGHYHGHEGFLTMSKAKGVYIKQRYNGAKPIYPPYGGKLLNLVYKFFLR</sequence>
<proteinExistence type="inferred from homology"/>
<dbReference type="CDD" id="cd07133">
    <property type="entry name" value="ALDH_CALDH_CalB"/>
    <property type="match status" value="1"/>
</dbReference>
<feature type="domain" description="Aldehyde dehydrogenase" evidence="8">
    <location>
        <begin position="17"/>
        <end position="449"/>
    </location>
</feature>
<dbReference type="Gene3D" id="3.40.605.10">
    <property type="entry name" value="Aldehyde Dehydrogenase, Chain A, domain 1"/>
    <property type="match status" value="1"/>
</dbReference>
<evidence type="ECO:0000256" key="2">
    <source>
        <dbReference type="ARBA" id="ARBA00023002"/>
    </source>
</evidence>
<keyword evidence="10" id="KW-1185">Reference proteome</keyword>
<dbReference type="Gene3D" id="3.40.309.10">
    <property type="entry name" value="Aldehyde Dehydrogenase, Chain A, domain 2"/>
    <property type="match status" value="1"/>
</dbReference>
<keyword evidence="2 4" id="KW-0560">Oxidoreductase</keyword>
<dbReference type="InterPro" id="IPR016161">
    <property type="entry name" value="Ald_DH/histidinol_DH"/>
</dbReference>
<evidence type="ECO:0000256" key="7">
    <source>
        <dbReference type="RuleBase" id="RU003345"/>
    </source>
</evidence>
<evidence type="ECO:0000256" key="5">
    <source>
        <dbReference type="PIRSR" id="PIRSR036492-1"/>
    </source>
</evidence>
<dbReference type="InterPro" id="IPR029510">
    <property type="entry name" value="Ald_DH_CS_GLU"/>
</dbReference>
<keyword evidence="3" id="KW-0520">NAD</keyword>
<dbReference type="InterPro" id="IPR016162">
    <property type="entry name" value="Ald_DH_N"/>
</dbReference>
<feature type="active site" evidence="5 6">
    <location>
        <position position="225"/>
    </location>
</feature>
<dbReference type="InterPro" id="IPR015590">
    <property type="entry name" value="Aldehyde_DH_dom"/>
</dbReference>
<dbReference type="FunFam" id="3.40.309.10:FF:000003">
    <property type="entry name" value="Aldehyde dehydrogenase"/>
    <property type="match status" value="1"/>
</dbReference>
<dbReference type="RefSeq" id="WP_083724032.1">
    <property type="nucleotide sequence ID" value="NZ_FOUD01000008.1"/>
</dbReference>
<dbReference type="STRING" id="254161.SAMN05216256_10827"/>
<dbReference type="PROSITE" id="PS00687">
    <property type="entry name" value="ALDEHYDE_DEHYDR_GLU"/>
    <property type="match status" value="1"/>
</dbReference>
<protein>
    <recommendedName>
        <fullName evidence="4">Aldehyde dehydrogenase</fullName>
    </recommendedName>
</protein>
<comment type="similarity">
    <text evidence="1 4 7">Belongs to the aldehyde dehydrogenase family.</text>
</comment>
<dbReference type="SUPFAM" id="SSF53720">
    <property type="entry name" value="ALDH-like"/>
    <property type="match status" value="1"/>
</dbReference>
<gene>
    <name evidence="9" type="ORF">BXT89_01685</name>
</gene>
<evidence type="ECO:0000256" key="6">
    <source>
        <dbReference type="PROSITE-ProRule" id="PRU10007"/>
    </source>
</evidence>
<accession>A0A1S8DJW5</accession>
<evidence type="ECO:0000313" key="10">
    <source>
        <dbReference type="Proteomes" id="UP000242847"/>
    </source>
</evidence>
<dbReference type="GO" id="GO:0006081">
    <property type="term" value="P:aldehyde metabolic process"/>
    <property type="evidence" value="ECO:0007669"/>
    <property type="project" value="InterPro"/>
</dbReference>
<evidence type="ECO:0000256" key="3">
    <source>
        <dbReference type="ARBA" id="ARBA00023027"/>
    </source>
</evidence>
<name>A0A1S8DJW5_9GAMM</name>
<feature type="active site" evidence="5">
    <location>
        <position position="259"/>
    </location>
</feature>
<dbReference type="InterPro" id="IPR012394">
    <property type="entry name" value="Aldehyde_DH_NAD(P)"/>
</dbReference>
<evidence type="ECO:0000313" key="9">
    <source>
        <dbReference type="EMBL" id="ONM45685.1"/>
    </source>
</evidence>
<evidence type="ECO:0000256" key="1">
    <source>
        <dbReference type="ARBA" id="ARBA00009986"/>
    </source>
</evidence>
<dbReference type="GO" id="GO:0005737">
    <property type="term" value="C:cytoplasm"/>
    <property type="evidence" value="ECO:0007669"/>
    <property type="project" value="TreeGrafter"/>
</dbReference>
<dbReference type="OrthoDB" id="9812625at2"/>
<dbReference type="PANTHER" id="PTHR43570">
    <property type="entry name" value="ALDEHYDE DEHYDROGENASE"/>
    <property type="match status" value="1"/>
</dbReference>
<dbReference type="AlphaFoldDB" id="A0A1S8DJW5"/>
<organism evidence="9 10">
    <name type="scientific">Halopseudomonas pachastrellae</name>
    <dbReference type="NCBI Taxonomy" id="254161"/>
    <lineage>
        <taxon>Bacteria</taxon>
        <taxon>Pseudomonadati</taxon>
        <taxon>Pseudomonadota</taxon>
        <taxon>Gammaproteobacteria</taxon>
        <taxon>Pseudomonadales</taxon>
        <taxon>Pseudomonadaceae</taxon>
        <taxon>Halopseudomonas</taxon>
    </lineage>
</organism>
<dbReference type="Proteomes" id="UP000242847">
    <property type="component" value="Unassembled WGS sequence"/>
</dbReference>
<dbReference type="EMBL" id="MUBC01000002">
    <property type="protein sequence ID" value="ONM45685.1"/>
    <property type="molecule type" value="Genomic_DNA"/>
</dbReference>
<dbReference type="PANTHER" id="PTHR43570:SF20">
    <property type="entry name" value="ALDEHYDE DEHYDROGENASE ALDX-RELATED"/>
    <property type="match status" value="1"/>
</dbReference>
<comment type="caution">
    <text evidence="9">The sequence shown here is derived from an EMBL/GenBank/DDBJ whole genome shotgun (WGS) entry which is preliminary data.</text>
</comment>
<dbReference type="Pfam" id="PF00171">
    <property type="entry name" value="Aldedh"/>
    <property type="match status" value="1"/>
</dbReference>
<reference evidence="9 10" key="1">
    <citation type="submission" date="2017-01" db="EMBL/GenBank/DDBJ databases">
        <title>Draft genome sequence of Pseudomonas pachastrellae type strain CCUG 46540T from a deep sea.</title>
        <authorList>
            <person name="Gomila M."/>
            <person name="Mulet M."/>
            <person name="Lalucat J."/>
            <person name="Garcia-Valdes E."/>
        </authorList>
    </citation>
    <scope>NUCLEOTIDE SEQUENCE [LARGE SCALE GENOMIC DNA]</scope>
    <source>
        <strain evidence="9 10">CCUG 46540</strain>
    </source>
</reference>
<dbReference type="InterPro" id="IPR016163">
    <property type="entry name" value="Ald_DH_C"/>
</dbReference>